<feature type="domain" description="Gp28/Gp37-like" evidence="1">
    <location>
        <begin position="2"/>
        <end position="316"/>
    </location>
</feature>
<organism evidence="2 3">
    <name type="scientific">Gottschalkia purinilytica</name>
    <name type="common">Clostridium purinilyticum</name>
    <dbReference type="NCBI Taxonomy" id="1503"/>
    <lineage>
        <taxon>Bacteria</taxon>
        <taxon>Bacillati</taxon>
        <taxon>Bacillota</taxon>
        <taxon>Tissierellia</taxon>
        <taxon>Tissierellales</taxon>
        <taxon>Gottschalkiaceae</taxon>
        <taxon>Gottschalkia</taxon>
    </lineage>
</organism>
<gene>
    <name evidence="2" type="ORF">CLPU_3c00760</name>
</gene>
<comment type="caution">
    <text evidence="2">The sequence shown here is derived from an EMBL/GenBank/DDBJ whole genome shotgun (WGS) entry which is preliminary data.</text>
</comment>
<keyword evidence="3" id="KW-1185">Reference proteome</keyword>
<dbReference type="STRING" id="1503.CLPU_3c00760"/>
<proteinExistence type="predicted"/>
<dbReference type="EMBL" id="LGSS01000003">
    <property type="protein sequence ID" value="KNF09298.1"/>
    <property type="molecule type" value="Genomic_DNA"/>
</dbReference>
<sequence>MLKCPFTEENRQLLKEGNIIWKKDDLEAGVIETKSVLGEDITVSGPFLTSYLGRRIIWGTFYAENYTFEHLMRIMVNTNCINVVPSDRVIPYLKLGRLNFFKETTSYQASYKNILTELEEISNKSGLGYRVEFNPFDKQLLFQVYQGLDRTEGQKVNSPCIFSQEFENVMEQDYTKSLTDYRNVALIGGQGEGMNRKLVDIGLYSGLERYEMFVDARDIQDKVQNESGEEKNLTEEEVKNLLIERGKQKLAECKKIESFNSVINLNSNLEYKKDFDLGDIVTMSSQRLRVILSTRITEIEEVYTRNETNINIVFGNDVPSFKDKIRVIQYRW</sequence>
<evidence type="ECO:0000313" key="2">
    <source>
        <dbReference type="EMBL" id="KNF09298.1"/>
    </source>
</evidence>
<name>A0A0L0WCV0_GOTPU</name>
<dbReference type="AlphaFoldDB" id="A0A0L0WCV0"/>
<reference evidence="3" key="1">
    <citation type="submission" date="2015-07" db="EMBL/GenBank/DDBJ databases">
        <title>Draft genome sequence of the purine-degrading Gottschalkia purinilyticum DSM 1384 (formerly Clostridium purinilyticum).</title>
        <authorList>
            <person name="Poehlein A."/>
            <person name="Schiel-Bengelsdorf B."/>
            <person name="Bengelsdorf F.R."/>
            <person name="Daniel R."/>
            <person name="Duerre P."/>
        </authorList>
    </citation>
    <scope>NUCLEOTIDE SEQUENCE [LARGE SCALE GENOMIC DNA]</scope>
    <source>
        <strain evidence="3">DSM 1384</strain>
    </source>
</reference>
<dbReference type="Proteomes" id="UP000037267">
    <property type="component" value="Unassembled WGS sequence"/>
</dbReference>
<dbReference type="InterPro" id="IPR029432">
    <property type="entry name" value="Gp28/Gp37-like_dom"/>
</dbReference>
<dbReference type="Pfam" id="PF14594">
    <property type="entry name" value="Sipho_Gp37"/>
    <property type="match status" value="1"/>
</dbReference>
<dbReference type="PATRIC" id="fig|1503.3.peg.1937"/>
<protein>
    <submittedName>
        <fullName evidence="2">Phage-like protein</fullName>
    </submittedName>
</protein>
<evidence type="ECO:0000259" key="1">
    <source>
        <dbReference type="Pfam" id="PF14594"/>
    </source>
</evidence>
<evidence type="ECO:0000313" key="3">
    <source>
        <dbReference type="Proteomes" id="UP000037267"/>
    </source>
</evidence>
<accession>A0A0L0WCV0</accession>